<sequence length="97" mass="9992">MGPAHLLVAGRGAVPPRCPHQQSESVIEPGARGAGLGQDAFTGLVYASMSSLEVLAIEPFTGIFEVFATMPDQGRVAVARAASSTACPPSPCSRRRA</sequence>
<evidence type="ECO:0000313" key="2">
    <source>
        <dbReference type="Proteomes" id="UP000199400"/>
    </source>
</evidence>
<proteinExistence type="predicted"/>
<accession>A0A1I2DS04</accession>
<dbReference type="AlphaFoldDB" id="A0A1I2DS04"/>
<dbReference type="Proteomes" id="UP000199400">
    <property type="component" value="Unassembled WGS sequence"/>
</dbReference>
<evidence type="ECO:0000313" key="1">
    <source>
        <dbReference type="EMBL" id="SFE83189.1"/>
    </source>
</evidence>
<dbReference type="RefSeq" id="WP_096327229.1">
    <property type="nucleotide sequence ID" value="NZ_FOMX01000020.1"/>
</dbReference>
<reference evidence="2" key="1">
    <citation type="submission" date="2016-10" db="EMBL/GenBank/DDBJ databases">
        <authorList>
            <person name="Varghese N."/>
            <person name="Submissions S."/>
        </authorList>
    </citation>
    <scope>NUCLEOTIDE SEQUENCE [LARGE SCALE GENOMIC DNA]</scope>
    <source>
        <strain evidence="2">ATCC 25963</strain>
    </source>
</reference>
<keyword evidence="2" id="KW-1185">Reference proteome</keyword>
<dbReference type="EMBL" id="FOMX01000020">
    <property type="protein sequence ID" value="SFE83189.1"/>
    <property type="molecule type" value="Genomic_DNA"/>
</dbReference>
<protein>
    <submittedName>
        <fullName evidence="1">Uncharacterized protein</fullName>
    </submittedName>
</protein>
<organism evidence="1 2">
    <name type="scientific">Nannocystis exedens</name>
    <dbReference type="NCBI Taxonomy" id="54"/>
    <lineage>
        <taxon>Bacteria</taxon>
        <taxon>Pseudomonadati</taxon>
        <taxon>Myxococcota</taxon>
        <taxon>Polyangia</taxon>
        <taxon>Nannocystales</taxon>
        <taxon>Nannocystaceae</taxon>
        <taxon>Nannocystis</taxon>
    </lineage>
</organism>
<dbReference type="STRING" id="54.SAMN02745121_05713"/>
<name>A0A1I2DS04_9BACT</name>
<gene>
    <name evidence="1" type="ORF">SAMN02745121_05713</name>
</gene>